<protein>
    <submittedName>
        <fullName evidence="1">Uncharacterized protein</fullName>
    </submittedName>
</protein>
<accession>X0XWS4</accession>
<dbReference type="AlphaFoldDB" id="X0XWS4"/>
<organism evidence="1">
    <name type="scientific">marine sediment metagenome</name>
    <dbReference type="NCBI Taxonomy" id="412755"/>
    <lineage>
        <taxon>unclassified sequences</taxon>
        <taxon>metagenomes</taxon>
        <taxon>ecological metagenomes</taxon>
    </lineage>
</organism>
<name>X0XWS4_9ZZZZ</name>
<sequence>MHQGHTEKELTDILERLTQMGFTGHVSQGVE</sequence>
<reference evidence="1" key="1">
    <citation type="journal article" date="2014" name="Front. Microbiol.">
        <title>High frequency of phylogenetically diverse reductive dehalogenase-homologous genes in deep subseafloor sedimentary metagenomes.</title>
        <authorList>
            <person name="Kawai M."/>
            <person name="Futagami T."/>
            <person name="Toyoda A."/>
            <person name="Takaki Y."/>
            <person name="Nishi S."/>
            <person name="Hori S."/>
            <person name="Arai W."/>
            <person name="Tsubouchi T."/>
            <person name="Morono Y."/>
            <person name="Uchiyama I."/>
            <person name="Ito T."/>
            <person name="Fujiyama A."/>
            <person name="Inagaki F."/>
            <person name="Takami H."/>
        </authorList>
    </citation>
    <scope>NUCLEOTIDE SEQUENCE</scope>
    <source>
        <strain evidence="1">Expedition CK06-06</strain>
    </source>
</reference>
<dbReference type="EMBL" id="BARS01059746">
    <property type="protein sequence ID" value="GAG47820.1"/>
    <property type="molecule type" value="Genomic_DNA"/>
</dbReference>
<evidence type="ECO:0000313" key="1">
    <source>
        <dbReference type="EMBL" id="GAG47820.1"/>
    </source>
</evidence>
<comment type="caution">
    <text evidence="1">The sequence shown here is derived from an EMBL/GenBank/DDBJ whole genome shotgun (WGS) entry which is preliminary data.</text>
</comment>
<gene>
    <name evidence="1" type="ORF">S01H1_86336</name>
</gene>
<feature type="non-terminal residue" evidence="1">
    <location>
        <position position="31"/>
    </location>
</feature>
<proteinExistence type="predicted"/>